<evidence type="ECO:0000256" key="6">
    <source>
        <dbReference type="ARBA" id="ARBA00023136"/>
    </source>
</evidence>
<evidence type="ECO:0000259" key="8">
    <source>
        <dbReference type="Pfam" id="PF04290"/>
    </source>
</evidence>
<dbReference type="Proteomes" id="UP000467322">
    <property type="component" value="Unassembled WGS sequence"/>
</dbReference>
<feature type="transmembrane region" description="Helical" evidence="7">
    <location>
        <begin position="96"/>
        <end position="115"/>
    </location>
</feature>
<comment type="caution">
    <text evidence="9">The sequence shown here is derived from an EMBL/GenBank/DDBJ whole genome shotgun (WGS) entry which is preliminary data.</text>
</comment>
<feature type="transmembrane region" description="Helical" evidence="7">
    <location>
        <begin position="12"/>
        <end position="36"/>
    </location>
</feature>
<organism evidence="9 10">
    <name type="scientific">Maritimibacter harenae</name>
    <dbReference type="NCBI Taxonomy" id="2606218"/>
    <lineage>
        <taxon>Bacteria</taxon>
        <taxon>Pseudomonadati</taxon>
        <taxon>Pseudomonadota</taxon>
        <taxon>Alphaproteobacteria</taxon>
        <taxon>Rhodobacterales</taxon>
        <taxon>Roseobacteraceae</taxon>
        <taxon>Maritimibacter</taxon>
    </lineage>
</organism>
<gene>
    <name evidence="9" type="ORF">GQE99_00185</name>
</gene>
<dbReference type="InterPro" id="IPR055348">
    <property type="entry name" value="DctQ"/>
</dbReference>
<evidence type="ECO:0000313" key="10">
    <source>
        <dbReference type="Proteomes" id="UP000467322"/>
    </source>
</evidence>
<comment type="subunit">
    <text evidence="7">The complex comprises the extracytoplasmic solute receptor protein and the two transmembrane proteins.</text>
</comment>
<keyword evidence="6 7" id="KW-0472">Membrane</keyword>
<name>A0A845LXD8_9RHOB</name>
<keyword evidence="3" id="KW-1003">Cell membrane</keyword>
<keyword evidence="2 7" id="KW-0813">Transport</keyword>
<evidence type="ECO:0000256" key="7">
    <source>
        <dbReference type="RuleBase" id="RU369079"/>
    </source>
</evidence>
<feature type="domain" description="Tripartite ATP-independent periplasmic transporters DctQ component" evidence="8">
    <location>
        <begin position="30"/>
        <end position="157"/>
    </location>
</feature>
<dbReference type="EMBL" id="WTUX01000002">
    <property type="protein sequence ID" value="MZR11449.1"/>
    <property type="molecule type" value="Genomic_DNA"/>
</dbReference>
<evidence type="ECO:0000256" key="3">
    <source>
        <dbReference type="ARBA" id="ARBA00022475"/>
    </source>
</evidence>
<evidence type="ECO:0000256" key="4">
    <source>
        <dbReference type="ARBA" id="ARBA00022692"/>
    </source>
</evidence>
<protein>
    <recommendedName>
        <fullName evidence="7">TRAP transporter small permease protein</fullName>
    </recommendedName>
</protein>
<keyword evidence="5 7" id="KW-1133">Transmembrane helix</keyword>
<proteinExistence type="inferred from homology"/>
<evidence type="ECO:0000313" key="9">
    <source>
        <dbReference type="EMBL" id="MZR11449.1"/>
    </source>
</evidence>
<dbReference type="AlphaFoldDB" id="A0A845LXD8"/>
<evidence type="ECO:0000256" key="2">
    <source>
        <dbReference type="ARBA" id="ARBA00022448"/>
    </source>
</evidence>
<sequence>MPAPLSGAYRFILRLARVCAVLGGIVLLAMACMTTVSVISRAVANTPIFGIFELVELFTGIAVLSFFPYTHITRGNVVAEFFTNGAPAPVRHGLEFLADLTFLAIACFALWRVYAGFLESLDSLSRSFVLNMPEWVFYGPAAVWMLLLVIASAAAAVLSAWRLFG</sequence>
<dbReference type="GO" id="GO:0005886">
    <property type="term" value="C:plasma membrane"/>
    <property type="evidence" value="ECO:0007669"/>
    <property type="project" value="UniProtKB-SubCell"/>
</dbReference>
<feature type="transmembrane region" description="Helical" evidence="7">
    <location>
        <begin position="48"/>
        <end position="67"/>
    </location>
</feature>
<comment type="subcellular location">
    <subcellularLocation>
        <location evidence="7">Cell inner membrane</location>
        <topology evidence="7">Multi-pass membrane protein</topology>
    </subcellularLocation>
    <subcellularLocation>
        <location evidence="1">Cell membrane</location>
        <topology evidence="1">Multi-pass membrane protein</topology>
    </subcellularLocation>
</comment>
<reference evidence="9 10" key="1">
    <citation type="submission" date="2019-12" db="EMBL/GenBank/DDBJ databases">
        <title>Maritimibacter sp. nov. sp. isolated from sea sand.</title>
        <authorList>
            <person name="Kim J."/>
            <person name="Jeong S.E."/>
            <person name="Jung H.S."/>
            <person name="Jeon C.O."/>
        </authorList>
    </citation>
    <scope>NUCLEOTIDE SEQUENCE [LARGE SCALE GENOMIC DNA]</scope>
    <source>
        <strain evidence="9 10">DP07</strain>
    </source>
</reference>
<feature type="transmembrane region" description="Helical" evidence="7">
    <location>
        <begin position="135"/>
        <end position="161"/>
    </location>
</feature>
<keyword evidence="10" id="KW-1185">Reference proteome</keyword>
<dbReference type="RefSeq" id="WP_161349571.1">
    <property type="nucleotide sequence ID" value="NZ_WTUX01000002.1"/>
</dbReference>
<comment type="function">
    <text evidence="7">Part of the tripartite ATP-independent periplasmic (TRAP) transport system.</text>
</comment>
<dbReference type="GO" id="GO:0022857">
    <property type="term" value="F:transmembrane transporter activity"/>
    <property type="evidence" value="ECO:0007669"/>
    <property type="project" value="UniProtKB-UniRule"/>
</dbReference>
<keyword evidence="4 7" id="KW-0812">Transmembrane</keyword>
<dbReference type="Pfam" id="PF04290">
    <property type="entry name" value="DctQ"/>
    <property type="match status" value="1"/>
</dbReference>
<evidence type="ECO:0000256" key="1">
    <source>
        <dbReference type="ARBA" id="ARBA00004651"/>
    </source>
</evidence>
<keyword evidence="7" id="KW-0997">Cell inner membrane</keyword>
<comment type="similarity">
    <text evidence="7">Belongs to the TRAP transporter small permease family.</text>
</comment>
<accession>A0A845LXD8</accession>
<evidence type="ECO:0000256" key="5">
    <source>
        <dbReference type="ARBA" id="ARBA00022989"/>
    </source>
</evidence>